<evidence type="ECO:0000313" key="2">
    <source>
        <dbReference type="EMBL" id="SMO56673.1"/>
    </source>
</evidence>
<evidence type="ECO:0000256" key="1">
    <source>
        <dbReference type="SAM" id="Phobius"/>
    </source>
</evidence>
<dbReference type="EMBL" id="FXTP01000005">
    <property type="protein sequence ID" value="SMO56673.1"/>
    <property type="molecule type" value="Genomic_DNA"/>
</dbReference>
<accession>A0A521CB64</accession>
<gene>
    <name evidence="2" type="ORF">SAMN06265219_10513</name>
</gene>
<feature type="transmembrane region" description="Helical" evidence="1">
    <location>
        <begin position="88"/>
        <end position="113"/>
    </location>
</feature>
<feature type="transmembrane region" description="Helical" evidence="1">
    <location>
        <begin position="155"/>
        <end position="182"/>
    </location>
</feature>
<keyword evidence="3" id="KW-1185">Reference proteome</keyword>
<reference evidence="2 3" key="1">
    <citation type="submission" date="2017-05" db="EMBL/GenBank/DDBJ databases">
        <authorList>
            <person name="Varghese N."/>
            <person name="Submissions S."/>
        </authorList>
    </citation>
    <scope>NUCLEOTIDE SEQUENCE [LARGE SCALE GENOMIC DNA]</scope>
    <source>
        <strain evidence="2 3">DSM 21985</strain>
    </source>
</reference>
<keyword evidence="1" id="KW-0812">Transmembrane</keyword>
<dbReference type="InterPro" id="IPR025250">
    <property type="entry name" value="DUF4199"/>
</dbReference>
<dbReference type="Proteomes" id="UP000317557">
    <property type="component" value="Unassembled WGS sequence"/>
</dbReference>
<dbReference type="Pfam" id="PF13858">
    <property type="entry name" value="DUF4199"/>
    <property type="match status" value="1"/>
</dbReference>
<sequence>MDMDIENEQAQPSYWNSVLIASLITAIIVVIISLVSGYMTLNSEPSGGMFSPLLFAGALSCLVGSIGGIIVNWHYAKEYGVTYKIGKGALLGLYVAVGATIFSIVFTQLWNLIDPSYTQALMDWNIQNTEAMQMPDEAKEQMIESMGDPNSLKNILYGAIGSLVGLGIVNAISGMIGAKIFASEE</sequence>
<proteinExistence type="predicted"/>
<evidence type="ECO:0000313" key="3">
    <source>
        <dbReference type="Proteomes" id="UP000317557"/>
    </source>
</evidence>
<keyword evidence="1" id="KW-0472">Membrane</keyword>
<name>A0A521CB64_9BACT</name>
<dbReference type="AlphaFoldDB" id="A0A521CB64"/>
<organism evidence="2 3">
    <name type="scientific">Gracilimonas mengyeensis</name>
    <dbReference type="NCBI Taxonomy" id="1302730"/>
    <lineage>
        <taxon>Bacteria</taxon>
        <taxon>Pseudomonadati</taxon>
        <taxon>Balneolota</taxon>
        <taxon>Balneolia</taxon>
        <taxon>Balneolales</taxon>
        <taxon>Balneolaceae</taxon>
        <taxon>Gracilimonas</taxon>
    </lineage>
</organism>
<feature type="transmembrane region" description="Helical" evidence="1">
    <location>
        <begin position="18"/>
        <end position="41"/>
    </location>
</feature>
<protein>
    <submittedName>
        <fullName evidence="2">Voltage gated chloride channel</fullName>
    </submittedName>
</protein>
<keyword evidence="1" id="KW-1133">Transmembrane helix</keyword>
<feature type="transmembrane region" description="Helical" evidence="1">
    <location>
        <begin position="53"/>
        <end position="76"/>
    </location>
</feature>